<sequence>MQSSKKMFARADEQKFYKHDVKQTSLPRIQEQKKFHNTSLDNLVEASHSLDQLSLSSISYKKVSYDISKMTKNIPDVPKTCLKNKKVLEQSSKVLSLDWASDSHNLLTSLKSGELCIWDTYLKINTFKIDTHCTWLFTASFSPSQALIAAGGLDSKCNVYKLPRGKSSVIEVQHVAQHQSYVLSCSFTTSDHQILTASSDATCALWDVELGTMIKDFKGHTSDVASLDYYSNGYCFVTGSADTNVGLWDMRTGSCVRSYNTHSDEVNQVRFFPNGEGVASASDDLTCRFFDFRMDAELAVFFRKSILFPACSLDFSLSGRLLFVGYGDHSIHIWDTLKNKHCGSFNAHGNKVNALRLSPDGTTIATGSWDQTVYLWSL</sequence>
<comment type="similarity">
    <text evidence="1">Belongs to the WD repeat G protein beta family.</text>
</comment>
<feature type="repeat" description="WD" evidence="5">
    <location>
        <begin position="175"/>
        <end position="216"/>
    </location>
</feature>
<organism evidence="6 7">
    <name type="scientific">Hydra vulgaris</name>
    <name type="common">Hydra</name>
    <name type="synonym">Hydra attenuata</name>
    <dbReference type="NCBI Taxonomy" id="6087"/>
    <lineage>
        <taxon>Eukaryota</taxon>
        <taxon>Metazoa</taxon>
        <taxon>Cnidaria</taxon>
        <taxon>Hydrozoa</taxon>
        <taxon>Hydroidolina</taxon>
        <taxon>Anthoathecata</taxon>
        <taxon>Aplanulata</taxon>
        <taxon>Hydridae</taxon>
        <taxon>Hydra</taxon>
    </lineage>
</organism>
<evidence type="ECO:0000313" key="7">
    <source>
        <dbReference type="RefSeq" id="XP_065655452.1"/>
    </source>
</evidence>
<dbReference type="SUPFAM" id="SSF50978">
    <property type="entry name" value="WD40 repeat-like"/>
    <property type="match status" value="1"/>
</dbReference>
<keyword evidence="6" id="KW-1185">Reference proteome</keyword>
<name>A0ABM4C1N2_HYDVU</name>
<dbReference type="InterPro" id="IPR001632">
    <property type="entry name" value="WD40_G-protein_beta-like"/>
</dbReference>
<reference evidence="7" key="1">
    <citation type="submission" date="2025-08" db="UniProtKB">
        <authorList>
            <consortium name="RefSeq"/>
        </authorList>
    </citation>
    <scope>IDENTIFICATION</scope>
</reference>
<protein>
    <submittedName>
        <fullName evidence="7">Guanine nucleotide-binding protein subunit beta-5 isoform X2</fullName>
    </submittedName>
</protein>
<feature type="repeat" description="WD" evidence="5">
    <location>
        <begin position="259"/>
        <end position="300"/>
    </location>
</feature>
<dbReference type="PIRSF" id="PIRSF002394">
    <property type="entry name" value="GN-bd_beta"/>
    <property type="match status" value="1"/>
</dbReference>
<gene>
    <name evidence="7" type="primary">LOC100200239</name>
</gene>
<evidence type="ECO:0000256" key="2">
    <source>
        <dbReference type="ARBA" id="ARBA00022574"/>
    </source>
</evidence>
<dbReference type="PROSITE" id="PS50082">
    <property type="entry name" value="WD_REPEATS_2"/>
    <property type="match status" value="4"/>
</dbReference>
<evidence type="ECO:0000256" key="5">
    <source>
        <dbReference type="PROSITE-ProRule" id="PRU00221"/>
    </source>
</evidence>
<dbReference type="Gene3D" id="2.130.10.10">
    <property type="entry name" value="YVTN repeat-like/Quinoprotein amine dehydrogenase"/>
    <property type="match status" value="1"/>
</dbReference>
<feature type="repeat" description="WD" evidence="5">
    <location>
        <begin position="345"/>
        <end position="378"/>
    </location>
</feature>
<proteinExistence type="inferred from homology"/>
<dbReference type="SMART" id="SM00320">
    <property type="entry name" value="WD40"/>
    <property type="match status" value="7"/>
</dbReference>
<keyword evidence="4" id="KW-0807">Transducer</keyword>
<evidence type="ECO:0000256" key="1">
    <source>
        <dbReference type="ARBA" id="ARBA00009768"/>
    </source>
</evidence>
<accession>A0ABM4C1N2</accession>
<evidence type="ECO:0000256" key="3">
    <source>
        <dbReference type="ARBA" id="ARBA00022737"/>
    </source>
</evidence>
<feature type="repeat" description="WD" evidence="5">
    <location>
        <begin position="217"/>
        <end position="258"/>
    </location>
</feature>
<keyword evidence="2 5" id="KW-0853">WD repeat</keyword>
<dbReference type="GeneID" id="100200239"/>
<dbReference type="CDD" id="cd00200">
    <property type="entry name" value="WD40"/>
    <property type="match status" value="1"/>
</dbReference>
<dbReference type="InterPro" id="IPR020472">
    <property type="entry name" value="WD40_PAC1"/>
</dbReference>
<dbReference type="RefSeq" id="XP_065655452.1">
    <property type="nucleotide sequence ID" value="XM_065799380.1"/>
</dbReference>
<dbReference type="InterPro" id="IPR015943">
    <property type="entry name" value="WD40/YVTN_repeat-like_dom_sf"/>
</dbReference>
<keyword evidence="3" id="KW-0677">Repeat</keyword>
<dbReference type="PROSITE" id="PS50294">
    <property type="entry name" value="WD_REPEATS_REGION"/>
    <property type="match status" value="3"/>
</dbReference>
<dbReference type="InterPro" id="IPR019775">
    <property type="entry name" value="WD40_repeat_CS"/>
</dbReference>
<evidence type="ECO:0000256" key="4">
    <source>
        <dbReference type="ARBA" id="ARBA00023224"/>
    </source>
</evidence>
<dbReference type="InterPro" id="IPR036322">
    <property type="entry name" value="WD40_repeat_dom_sf"/>
</dbReference>
<dbReference type="PROSITE" id="PS00678">
    <property type="entry name" value="WD_REPEATS_1"/>
    <property type="match status" value="1"/>
</dbReference>
<dbReference type="PRINTS" id="PR00320">
    <property type="entry name" value="GPROTEINBRPT"/>
</dbReference>
<dbReference type="InterPro" id="IPR001680">
    <property type="entry name" value="WD40_rpt"/>
</dbReference>
<dbReference type="Pfam" id="PF25391">
    <property type="entry name" value="WD40_Gbeta"/>
    <property type="match status" value="1"/>
</dbReference>
<dbReference type="Proteomes" id="UP001652625">
    <property type="component" value="Chromosome 06"/>
</dbReference>
<dbReference type="InterPro" id="IPR016346">
    <property type="entry name" value="G-protein_beta_1-5"/>
</dbReference>
<dbReference type="PRINTS" id="PR00319">
    <property type="entry name" value="GPROTEINB"/>
</dbReference>
<dbReference type="PANTHER" id="PTHR19850">
    <property type="entry name" value="GUANINE NUCLEOTIDE-BINDING PROTEIN BETA G PROTEIN BETA"/>
    <property type="match status" value="1"/>
</dbReference>
<evidence type="ECO:0000313" key="6">
    <source>
        <dbReference type="Proteomes" id="UP001652625"/>
    </source>
</evidence>